<dbReference type="Proteomes" id="UP000192315">
    <property type="component" value="Unassembled WGS sequence"/>
</dbReference>
<evidence type="ECO:0000313" key="4">
    <source>
        <dbReference type="EMBL" id="SMD30512.1"/>
    </source>
</evidence>
<evidence type="ECO:0000256" key="1">
    <source>
        <dbReference type="ARBA" id="ARBA00006188"/>
    </source>
</evidence>
<dbReference type="InterPro" id="IPR011613">
    <property type="entry name" value="GH15-like"/>
</dbReference>
<dbReference type="EMBL" id="FWYE01000001">
    <property type="protein sequence ID" value="SMD30512.1"/>
    <property type="molecule type" value="Genomic_DNA"/>
</dbReference>
<proteinExistence type="inferred from homology"/>
<feature type="domain" description="GH15-like" evidence="2">
    <location>
        <begin position="235"/>
        <end position="598"/>
    </location>
</feature>
<dbReference type="PANTHER" id="PTHR31616">
    <property type="entry name" value="TREHALASE"/>
    <property type="match status" value="1"/>
</dbReference>
<dbReference type="RefSeq" id="WP_084272459.1">
    <property type="nucleotide sequence ID" value="NZ_FWYE01000001.1"/>
</dbReference>
<dbReference type="InterPro" id="IPR045582">
    <property type="entry name" value="Trehalase-like_N"/>
</dbReference>
<comment type="caution">
    <text evidence="4">The sequence shown here is derived from an EMBL/GenBank/DDBJ whole genome shotgun (WGS) entry which is preliminary data.</text>
</comment>
<reference evidence="4 5" key="1">
    <citation type="submission" date="2017-04" db="EMBL/GenBank/DDBJ databases">
        <authorList>
            <person name="Varghese N."/>
            <person name="Submissions S."/>
        </authorList>
    </citation>
    <scope>NUCLEOTIDE SEQUENCE [LARGE SCALE GENOMIC DNA]</scope>
    <source>
        <strain evidence="4 5">DSM 9789</strain>
    </source>
</reference>
<evidence type="ECO:0000259" key="2">
    <source>
        <dbReference type="Pfam" id="PF00723"/>
    </source>
</evidence>
<dbReference type="SUPFAM" id="SSF48208">
    <property type="entry name" value="Six-hairpin glycosidases"/>
    <property type="match status" value="1"/>
</dbReference>
<sequence length="613" mass="71592">MITFNNLPDINDIRVNGYVKIKNHGMIANNRTAAIVAMDGTIDWACFPNFNSRPVFDSILDKNRGGFFSVRPVDNSFLNQYYEEFTNILITEFLRDHEIVLRITDFLPISDYSTINYPEIHRFIEAPNRDVDIEIRFRPNFNYGMERPMIERSRYGYLFTGSQNSVGISSNFKFKLENGNMLSSKVRLTSGSYEWIVIPTGIKHISPVEDYKSYDRLEETREYWKKWSNSIDYHGVYHKYVLRSALALKGLFYDPTGLMVAAPTSSLPESIGGERNWDYRYTWIRDTAYVIETLSFIGLKREATKFLYDIMDTIEKERRLRTIYSIDHNYDELFEDIINYDGYLGSRPVRMGNRASEQLQVDQYGSIINALYHLNKIGGTINSYMWDFVIDILDKLSIIWKYPDSSIWEFRTEPRHYVYSKLMSWAAFDRAIKMGKSLGYSAPYSKWRKTENEIKNDIIKNGFNKELNSFVQYYGSNDTDASLLRMPLLNFLPVNDPMIQGTISLIEKKLMHGDYLFKRYNEDDGLKGDDNAFLLLSFWYVEDLILMNKIKDAKNALDKILNMSNHLMLFSEEIDFKTLEPVGNFPQAITHLGVIRAITKLNNAFKKIKNSDF</sequence>
<name>A0A8G2FVZ2_PICTO</name>
<keyword evidence="5" id="KW-1185">Reference proteome</keyword>
<accession>A0A8G2FVZ2</accession>
<feature type="domain" description="Trehalase-like N-terminal" evidence="3">
    <location>
        <begin position="19"/>
        <end position="170"/>
    </location>
</feature>
<dbReference type="GO" id="GO:0005975">
    <property type="term" value="P:carbohydrate metabolic process"/>
    <property type="evidence" value="ECO:0007669"/>
    <property type="project" value="InterPro"/>
</dbReference>
<gene>
    <name evidence="4" type="ORF">SAMN02745355_0397</name>
</gene>
<dbReference type="Pfam" id="PF00723">
    <property type="entry name" value="Glyco_hydro_15"/>
    <property type="match status" value="1"/>
</dbReference>
<comment type="similarity">
    <text evidence="1">Belongs to the glycosyl hydrolase 15 family.</text>
</comment>
<dbReference type="InterPro" id="IPR008928">
    <property type="entry name" value="6-hairpin_glycosidase_sf"/>
</dbReference>
<protein>
    <submittedName>
        <fullName evidence="4">Glucoamylase</fullName>
    </submittedName>
</protein>
<dbReference type="PANTHER" id="PTHR31616:SF0">
    <property type="entry name" value="GLUCAN 1,4-ALPHA-GLUCOSIDASE"/>
    <property type="match status" value="1"/>
</dbReference>
<dbReference type="Gene3D" id="1.50.10.10">
    <property type="match status" value="1"/>
</dbReference>
<evidence type="ECO:0000313" key="5">
    <source>
        <dbReference type="Proteomes" id="UP000192315"/>
    </source>
</evidence>
<organism evidence="4 5">
    <name type="scientific">Picrophilus torridus (strain ATCC 700027 / DSM 9790 / JCM 10055 / NBRC 100828 / KAW 2/3)</name>
    <dbReference type="NCBI Taxonomy" id="1122961"/>
    <lineage>
        <taxon>Archaea</taxon>
        <taxon>Methanobacteriati</taxon>
        <taxon>Thermoplasmatota</taxon>
        <taxon>Thermoplasmata</taxon>
        <taxon>Thermoplasmatales</taxon>
        <taxon>Picrophilaceae</taxon>
        <taxon>Picrophilus</taxon>
    </lineage>
</organism>
<dbReference type="Pfam" id="PF19291">
    <property type="entry name" value="TREH_N"/>
    <property type="match status" value="1"/>
</dbReference>
<evidence type="ECO:0000259" key="3">
    <source>
        <dbReference type="Pfam" id="PF19291"/>
    </source>
</evidence>
<dbReference type="GO" id="GO:0004553">
    <property type="term" value="F:hydrolase activity, hydrolyzing O-glycosyl compounds"/>
    <property type="evidence" value="ECO:0007669"/>
    <property type="project" value="TreeGrafter"/>
</dbReference>
<dbReference type="AlphaFoldDB" id="A0A8G2FVZ2"/>
<dbReference type="InterPro" id="IPR012341">
    <property type="entry name" value="6hp_glycosidase-like_sf"/>
</dbReference>